<dbReference type="EMBL" id="JAWHXQ010000018">
    <property type="protein sequence ID" value="MDV0613683.1"/>
    <property type="molecule type" value="Genomic_DNA"/>
</dbReference>
<name>A0AAE4MVN4_9ENTR</name>
<comment type="caution">
    <text evidence="1">The sequence shown here is derived from an EMBL/GenBank/DDBJ whole genome shotgun (WGS) entry which is preliminary data.</text>
</comment>
<dbReference type="AlphaFoldDB" id="A0AAE4MVN4"/>
<evidence type="ECO:0000313" key="1">
    <source>
        <dbReference type="EMBL" id="MDV0613683.1"/>
    </source>
</evidence>
<accession>A0AAE4MVN4</accession>
<evidence type="ECO:0000313" key="2">
    <source>
        <dbReference type="Proteomes" id="UP001187239"/>
    </source>
</evidence>
<protein>
    <submittedName>
        <fullName evidence="1">Uncharacterized protein</fullName>
    </submittedName>
</protein>
<reference evidence="1" key="1">
    <citation type="submission" date="2023-10" db="EMBL/GenBank/DDBJ databases">
        <title>Surveillance and assessment of the effects of hospital wastewater treatment on clearance of pathogenic bacterial and antimicrobial resistance genes.</title>
        <authorList>
            <person name="Wu Y."/>
        </authorList>
    </citation>
    <scope>NUCLEOTIDE SEQUENCE</scope>
    <source>
        <strain evidence="1">23-M-SY-8</strain>
    </source>
</reference>
<dbReference type="Proteomes" id="UP001187239">
    <property type="component" value="Unassembled WGS sequence"/>
</dbReference>
<organism evidence="1 2">
    <name type="scientific">Klebsiella quasipneumoniae subsp. similipneumoniae</name>
    <dbReference type="NCBI Taxonomy" id="1463164"/>
    <lineage>
        <taxon>Bacteria</taxon>
        <taxon>Pseudomonadati</taxon>
        <taxon>Pseudomonadota</taxon>
        <taxon>Gammaproteobacteria</taxon>
        <taxon>Enterobacterales</taxon>
        <taxon>Enterobacteriaceae</taxon>
        <taxon>Klebsiella/Raoultella group</taxon>
        <taxon>Klebsiella</taxon>
        <taxon>Klebsiella pneumoniae complex</taxon>
    </lineage>
</organism>
<proteinExistence type="predicted"/>
<sequence>MNQMGDLAQKQTIKYAMGQINSPFCGKTGVIFLSSTATVFARSA</sequence>
<gene>
    <name evidence="1" type="ORF">RZO73_24595</name>
</gene>